<dbReference type="PANTHER" id="PTHR22789:SF0">
    <property type="entry name" value="3-OXO-TETRONATE 4-PHOSPHATE DECARBOXYLASE-RELATED"/>
    <property type="match status" value="1"/>
</dbReference>
<evidence type="ECO:0000313" key="5">
    <source>
        <dbReference type="Proteomes" id="UP000626844"/>
    </source>
</evidence>
<evidence type="ECO:0000256" key="1">
    <source>
        <dbReference type="ARBA" id="ARBA00022723"/>
    </source>
</evidence>
<evidence type="ECO:0000259" key="3">
    <source>
        <dbReference type="SMART" id="SM01007"/>
    </source>
</evidence>
<keyword evidence="2" id="KW-0456">Lyase</keyword>
<gene>
    <name evidence="4" type="ORF">IC621_21605</name>
</gene>
<organism evidence="4 5">
    <name type="scientific">Metabacillus arenae</name>
    <dbReference type="NCBI Taxonomy" id="2771434"/>
    <lineage>
        <taxon>Bacteria</taxon>
        <taxon>Bacillati</taxon>
        <taxon>Bacillota</taxon>
        <taxon>Bacilli</taxon>
        <taxon>Bacillales</taxon>
        <taxon>Bacillaceae</taxon>
        <taxon>Metabacillus</taxon>
    </lineage>
</organism>
<dbReference type="SMART" id="SM01007">
    <property type="entry name" value="Aldolase_II"/>
    <property type="match status" value="1"/>
</dbReference>
<sequence>MSYKKEVVFYAQKASANGLSEGTAGNVSIRNGDRMYITPSALPYDQMEEADVLTVDIRTGAVLEGERKPSTETPMHRFIYLKDDRIGAIVHTHSRYATMFACAHMPIPPVHYVIANIGREIPVAPYATYGSEQLAHNAVQTLGDNNGTLLANHGVIAIGDHLKEAYNRAEVIEEVAELAYGSYMLKSLHPLSDKDLDDALENFKMYISG</sequence>
<keyword evidence="1" id="KW-0479">Metal-binding</keyword>
<reference evidence="4" key="1">
    <citation type="submission" date="2020-09" db="EMBL/GenBank/DDBJ databases">
        <title>A novel bacterium of genus Bacillus, isolated from South China Sea.</title>
        <authorList>
            <person name="Huang H."/>
            <person name="Mo K."/>
            <person name="Hu Y."/>
        </authorList>
    </citation>
    <scope>NUCLEOTIDE SEQUENCE</scope>
    <source>
        <strain evidence="4">IB182487</strain>
    </source>
</reference>
<feature type="domain" description="Class II aldolase/adducin N-terminal" evidence="3">
    <location>
        <begin position="5"/>
        <end position="180"/>
    </location>
</feature>
<comment type="caution">
    <text evidence="4">The sequence shown here is derived from an EMBL/GenBank/DDBJ whole genome shotgun (WGS) entry which is preliminary data.</text>
</comment>
<dbReference type="AlphaFoldDB" id="A0A926RZ70"/>
<evidence type="ECO:0000256" key="2">
    <source>
        <dbReference type="ARBA" id="ARBA00023239"/>
    </source>
</evidence>
<accession>A0A926RZ70</accession>
<dbReference type="InterPro" id="IPR036409">
    <property type="entry name" value="Aldolase_II/adducin_N_sf"/>
</dbReference>
<keyword evidence="5" id="KW-1185">Reference proteome</keyword>
<dbReference type="GO" id="GO:0005829">
    <property type="term" value="C:cytosol"/>
    <property type="evidence" value="ECO:0007669"/>
    <property type="project" value="TreeGrafter"/>
</dbReference>
<dbReference type="GO" id="GO:0016832">
    <property type="term" value="F:aldehyde-lyase activity"/>
    <property type="evidence" value="ECO:0007669"/>
    <property type="project" value="TreeGrafter"/>
</dbReference>
<dbReference type="Gene3D" id="3.40.225.10">
    <property type="entry name" value="Class II aldolase/adducin N-terminal domain"/>
    <property type="match status" value="1"/>
</dbReference>
<dbReference type="EMBL" id="JACXAI010000037">
    <property type="protein sequence ID" value="MBD1382801.1"/>
    <property type="molecule type" value="Genomic_DNA"/>
</dbReference>
<name>A0A926RZ70_9BACI</name>
<dbReference type="RefSeq" id="WP_191161357.1">
    <property type="nucleotide sequence ID" value="NZ_JACXAI010000037.1"/>
</dbReference>
<dbReference type="Pfam" id="PF00596">
    <property type="entry name" value="Aldolase_II"/>
    <property type="match status" value="1"/>
</dbReference>
<protein>
    <submittedName>
        <fullName evidence="4">Class II aldolase/adducin family protein</fullName>
    </submittedName>
</protein>
<dbReference type="GO" id="GO:0019323">
    <property type="term" value="P:pentose catabolic process"/>
    <property type="evidence" value="ECO:0007669"/>
    <property type="project" value="TreeGrafter"/>
</dbReference>
<evidence type="ECO:0000313" key="4">
    <source>
        <dbReference type="EMBL" id="MBD1382801.1"/>
    </source>
</evidence>
<proteinExistence type="predicted"/>
<dbReference type="SUPFAM" id="SSF53639">
    <property type="entry name" value="AraD/HMP-PK domain-like"/>
    <property type="match status" value="1"/>
</dbReference>
<dbReference type="InterPro" id="IPR050197">
    <property type="entry name" value="Aldolase_class_II_sugar_metab"/>
</dbReference>
<dbReference type="PANTHER" id="PTHR22789">
    <property type="entry name" value="FUCULOSE PHOSPHATE ALDOLASE"/>
    <property type="match status" value="1"/>
</dbReference>
<dbReference type="InterPro" id="IPR001303">
    <property type="entry name" value="Aldolase_II/adducin_N"/>
</dbReference>
<dbReference type="GO" id="GO:0046872">
    <property type="term" value="F:metal ion binding"/>
    <property type="evidence" value="ECO:0007669"/>
    <property type="project" value="UniProtKB-KW"/>
</dbReference>
<dbReference type="Proteomes" id="UP000626844">
    <property type="component" value="Unassembled WGS sequence"/>
</dbReference>